<name>A0A382YDW2_9ZZZZ</name>
<organism evidence="2">
    <name type="scientific">marine metagenome</name>
    <dbReference type="NCBI Taxonomy" id="408172"/>
    <lineage>
        <taxon>unclassified sequences</taxon>
        <taxon>metagenomes</taxon>
        <taxon>ecological metagenomes</taxon>
    </lineage>
</organism>
<evidence type="ECO:0000313" key="2">
    <source>
        <dbReference type="EMBL" id="SVD81045.1"/>
    </source>
</evidence>
<gene>
    <name evidence="2" type="ORF">METZ01_LOCUS433899</name>
</gene>
<dbReference type="EMBL" id="UINC01174761">
    <property type="protein sequence ID" value="SVD81045.1"/>
    <property type="molecule type" value="Genomic_DNA"/>
</dbReference>
<proteinExistence type="predicted"/>
<evidence type="ECO:0000256" key="1">
    <source>
        <dbReference type="SAM" id="MobiDB-lite"/>
    </source>
</evidence>
<reference evidence="2" key="1">
    <citation type="submission" date="2018-05" db="EMBL/GenBank/DDBJ databases">
        <authorList>
            <person name="Lanie J.A."/>
            <person name="Ng W.-L."/>
            <person name="Kazmierczak K.M."/>
            <person name="Andrzejewski T.M."/>
            <person name="Davidsen T.M."/>
            <person name="Wayne K.J."/>
            <person name="Tettelin H."/>
            <person name="Glass J.I."/>
            <person name="Rusch D."/>
            <person name="Podicherti R."/>
            <person name="Tsui H.-C.T."/>
            <person name="Winkler M.E."/>
        </authorList>
    </citation>
    <scope>NUCLEOTIDE SEQUENCE</scope>
</reference>
<feature type="region of interest" description="Disordered" evidence="1">
    <location>
        <begin position="1"/>
        <end position="20"/>
    </location>
</feature>
<feature type="non-terminal residue" evidence="2">
    <location>
        <position position="264"/>
    </location>
</feature>
<accession>A0A382YDW2</accession>
<protein>
    <submittedName>
        <fullName evidence="2">Uncharacterized protein</fullName>
    </submittedName>
</protein>
<dbReference type="AlphaFoldDB" id="A0A382YDW2"/>
<sequence length="264" mass="27324">MDLANNSQGTNTNVFGEPDNNTDVEFHVDKTRNDGRWWWREATLLFEYENDILMKTNEKLMFDVVGNYINKTGDHLTAVSVANIDLTAGADITLNPTGLDVILAVGGTPFGYLSQFNGSNELVIKSGGGSNALEFDGINVAAKGNFTVDGNILGDADEAKTIFALTTTAGNAITIGGGGVVVTAGDLKVNGNIVGDANEAKTIFAETTTAGNAITIGGGGLVVAAADLKVAGNDIQNSDGEVTITMDADQDVVLMGDLTVSGSV</sequence>